<comment type="caution">
    <text evidence="1">The sequence shown here is derived from an EMBL/GenBank/DDBJ whole genome shotgun (WGS) entry which is preliminary data.</text>
</comment>
<sequence length="252" mass="27015">MKHVTNVVLMAFFLGLLVLPVVGVGSLVSLSDFEGFVAGANTVTGEDVNIIPNVQNFNGYVEFAPSEIADGVYRDEVGVTSFQRQRATYRGLYTVYNVSDNKTVSLQLISTGLTGASDAYESLIVSLGDGDYTNALATDVAAGSAVIPVNNTSYYGVGDYVYLGTELAQVVEIGAQELVVEPLKQDHVVGETVYPQSIVVTADALVHPQTQSFILGPGERVQVHVVVQGTASLLKQDQMLHLPLEFRLTEVE</sequence>
<accession>A0A955RQK8</accession>
<reference evidence="1" key="2">
    <citation type="journal article" date="2021" name="Microbiome">
        <title>Successional dynamics and alternative stable states in a saline activated sludge microbial community over 9 years.</title>
        <authorList>
            <person name="Wang Y."/>
            <person name="Ye J."/>
            <person name="Ju F."/>
            <person name="Liu L."/>
            <person name="Boyd J.A."/>
            <person name="Deng Y."/>
            <person name="Parks D.H."/>
            <person name="Jiang X."/>
            <person name="Yin X."/>
            <person name="Woodcroft B.J."/>
            <person name="Tyson G.W."/>
            <person name="Hugenholtz P."/>
            <person name="Polz M.F."/>
            <person name="Zhang T."/>
        </authorList>
    </citation>
    <scope>NUCLEOTIDE SEQUENCE</scope>
    <source>
        <strain evidence="1">HKST-UBA03</strain>
    </source>
</reference>
<dbReference type="Proteomes" id="UP000751518">
    <property type="component" value="Unassembled WGS sequence"/>
</dbReference>
<name>A0A955RQK8_UNCKA</name>
<proteinExistence type="predicted"/>
<evidence type="ECO:0000313" key="2">
    <source>
        <dbReference type="Proteomes" id="UP000751518"/>
    </source>
</evidence>
<protein>
    <submittedName>
        <fullName evidence="1">Uncharacterized protein</fullName>
    </submittedName>
</protein>
<gene>
    <name evidence="1" type="ORF">KC614_00840</name>
</gene>
<evidence type="ECO:0000313" key="1">
    <source>
        <dbReference type="EMBL" id="MCA9391736.1"/>
    </source>
</evidence>
<dbReference type="AlphaFoldDB" id="A0A955RQK8"/>
<dbReference type="EMBL" id="JAGQKZ010000004">
    <property type="protein sequence ID" value="MCA9391736.1"/>
    <property type="molecule type" value="Genomic_DNA"/>
</dbReference>
<reference evidence="1" key="1">
    <citation type="submission" date="2020-04" db="EMBL/GenBank/DDBJ databases">
        <authorList>
            <person name="Zhang T."/>
        </authorList>
    </citation>
    <scope>NUCLEOTIDE SEQUENCE</scope>
    <source>
        <strain evidence="1">HKST-UBA03</strain>
    </source>
</reference>
<organism evidence="1 2">
    <name type="scientific">candidate division WWE3 bacterium</name>
    <dbReference type="NCBI Taxonomy" id="2053526"/>
    <lineage>
        <taxon>Bacteria</taxon>
        <taxon>Katanobacteria</taxon>
    </lineage>
</organism>